<evidence type="ECO:0000259" key="2">
    <source>
        <dbReference type="PROSITE" id="PS51662"/>
    </source>
</evidence>
<evidence type="ECO:0000256" key="1">
    <source>
        <dbReference type="SAM" id="SignalP"/>
    </source>
</evidence>
<accession>A0ABP8M329</accession>
<organism evidence="3 4">
    <name type="scientific">Ravibacter arvi</name>
    <dbReference type="NCBI Taxonomy" id="2051041"/>
    <lineage>
        <taxon>Bacteria</taxon>
        <taxon>Pseudomonadati</taxon>
        <taxon>Bacteroidota</taxon>
        <taxon>Cytophagia</taxon>
        <taxon>Cytophagales</taxon>
        <taxon>Spirosomataceae</taxon>
        <taxon>Ravibacter</taxon>
    </lineage>
</organism>
<dbReference type="PROSITE" id="PS51662">
    <property type="entry name" value="BP_PHYTASE"/>
    <property type="match status" value="1"/>
</dbReference>
<dbReference type="SUPFAM" id="SSF50956">
    <property type="entry name" value="Thermostable phytase (3-phytase)"/>
    <property type="match status" value="1"/>
</dbReference>
<dbReference type="Pfam" id="PF02333">
    <property type="entry name" value="Phytase"/>
    <property type="match status" value="1"/>
</dbReference>
<keyword evidence="1" id="KW-0732">Signal</keyword>
<sequence length="360" mass="39252">MTKAMRSAPLTIMAAFALLWACTGQPGKVTEQATAFSADTGAIRPVVITDTVAHDTDDPAIWINPADPAKSLIIGTDKDSDGGLYVFGLDGKIQEDKTVRNLKRPNNVDVAYGLVLGGKPVDVAVATERETNSIRVYRLPDMKEVAPGGLPVFEGDSLRAPMGVALYTRPSDHAIFAIISRKDGPSDGYLWQYRLSDNGKGQVTARLVRKFGKYSGKKEIESVAVDNELGYVYYSDEQVGVRKYYASPDSTGAELALIPAAAYTEDNEGISIYKSGDKTGYILVSDQSANQFHIYRREGARNDPHRHEAVKIVRVSTQQSDGSEVTALPLDPRFPKGLFVAMSEGKVFHYYSFADLVGEE</sequence>
<dbReference type="Proteomes" id="UP001501508">
    <property type="component" value="Unassembled WGS sequence"/>
</dbReference>
<feature type="chain" id="PRO_5046926504" evidence="1">
    <location>
        <begin position="22"/>
        <end position="360"/>
    </location>
</feature>
<proteinExistence type="predicted"/>
<comment type="caution">
    <text evidence="3">The sequence shown here is derived from an EMBL/GenBank/DDBJ whole genome shotgun (WGS) entry which is preliminary data.</text>
</comment>
<dbReference type="InterPro" id="IPR003431">
    <property type="entry name" value="B-propeller_Phytase"/>
</dbReference>
<dbReference type="InterPro" id="IPR011042">
    <property type="entry name" value="6-blade_b-propeller_TolB-like"/>
</dbReference>
<dbReference type="EMBL" id="BAABEY010000026">
    <property type="protein sequence ID" value="GAA4442348.1"/>
    <property type="molecule type" value="Genomic_DNA"/>
</dbReference>
<reference evidence="4" key="1">
    <citation type="journal article" date="2019" name="Int. J. Syst. Evol. Microbiol.">
        <title>The Global Catalogue of Microorganisms (GCM) 10K type strain sequencing project: providing services to taxonomists for standard genome sequencing and annotation.</title>
        <authorList>
            <consortium name="The Broad Institute Genomics Platform"/>
            <consortium name="The Broad Institute Genome Sequencing Center for Infectious Disease"/>
            <person name="Wu L."/>
            <person name="Ma J."/>
        </authorList>
    </citation>
    <scope>NUCLEOTIDE SEQUENCE [LARGE SCALE GENOMIC DNA]</scope>
    <source>
        <strain evidence="4">JCM 31920</strain>
    </source>
</reference>
<name>A0ABP8M329_9BACT</name>
<feature type="signal peptide" evidence="1">
    <location>
        <begin position="1"/>
        <end position="21"/>
    </location>
</feature>
<evidence type="ECO:0000313" key="4">
    <source>
        <dbReference type="Proteomes" id="UP001501508"/>
    </source>
</evidence>
<dbReference type="Gene3D" id="2.120.10.30">
    <property type="entry name" value="TolB, C-terminal domain"/>
    <property type="match status" value="1"/>
</dbReference>
<feature type="domain" description="BPP" evidence="2">
    <location>
        <begin position="33"/>
        <end position="360"/>
    </location>
</feature>
<evidence type="ECO:0000313" key="3">
    <source>
        <dbReference type="EMBL" id="GAA4442348.1"/>
    </source>
</evidence>
<protein>
    <submittedName>
        <fullName evidence="3">Phytase</fullName>
    </submittedName>
</protein>
<gene>
    <name evidence="3" type="ORF">GCM10023091_29000</name>
</gene>
<keyword evidence="4" id="KW-1185">Reference proteome</keyword>